<comment type="caution">
    <text evidence="1">The sequence shown here is derived from an EMBL/GenBank/DDBJ whole genome shotgun (WGS) entry which is preliminary data.</text>
</comment>
<dbReference type="EMBL" id="VTPC01090244">
    <property type="protein sequence ID" value="KAF2884007.1"/>
    <property type="molecule type" value="Genomic_DNA"/>
</dbReference>
<accession>A0A8K0G0S5</accession>
<keyword evidence="2" id="KW-1185">Reference proteome</keyword>
<protein>
    <submittedName>
        <fullName evidence="1">Uncharacterized protein</fullName>
    </submittedName>
</protein>
<sequence length="152" mass="17173">MWCLEHDQQIGAIQPEMLNNAAYNLDERVTCSEAEQTLEGRLSMYGDIELVLEIPCVIEAGSQITLESSQSENEVNVEKKKCEKCLLGFIPLTDVTDQSLLLYNLCEIKENISRERQEGRNKMIEAAQNMLSSSTRKIPSFKEDDCVLLSVP</sequence>
<evidence type="ECO:0000313" key="1">
    <source>
        <dbReference type="EMBL" id="KAF2884007.1"/>
    </source>
</evidence>
<dbReference type="AlphaFoldDB" id="A0A8K0G0S5"/>
<gene>
    <name evidence="1" type="ORF">ILUMI_22125</name>
</gene>
<evidence type="ECO:0000313" key="2">
    <source>
        <dbReference type="Proteomes" id="UP000801492"/>
    </source>
</evidence>
<reference evidence="1" key="1">
    <citation type="submission" date="2019-08" db="EMBL/GenBank/DDBJ databases">
        <title>The genome of the North American firefly Photinus pyralis.</title>
        <authorList>
            <consortium name="Photinus pyralis genome working group"/>
            <person name="Fallon T.R."/>
            <person name="Sander Lower S.E."/>
            <person name="Weng J.-K."/>
        </authorList>
    </citation>
    <scope>NUCLEOTIDE SEQUENCE</scope>
    <source>
        <strain evidence="1">TRF0915ILg1</strain>
        <tissue evidence="1">Whole body</tissue>
    </source>
</reference>
<proteinExistence type="predicted"/>
<name>A0A8K0G0S5_IGNLU</name>
<organism evidence="1 2">
    <name type="scientific">Ignelater luminosus</name>
    <name type="common">Cucubano</name>
    <name type="synonym">Pyrophorus luminosus</name>
    <dbReference type="NCBI Taxonomy" id="2038154"/>
    <lineage>
        <taxon>Eukaryota</taxon>
        <taxon>Metazoa</taxon>
        <taxon>Ecdysozoa</taxon>
        <taxon>Arthropoda</taxon>
        <taxon>Hexapoda</taxon>
        <taxon>Insecta</taxon>
        <taxon>Pterygota</taxon>
        <taxon>Neoptera</taxon>
        <taxon>Endopterygota</taxon>
        <taxon>Coleoptera</taxon>
        <taxon>Polyphaga</taxon>
        <taxon>Elateriformia</taxon>
        <taxon>Elateroidea</taxon>
        <taxon>Elateridae</taxon>
        <taxon>Agrypninae</taxon>
        <taxon>Pyrophorini</taxon>
        <taxon>Ignelater</taxon>
    </lineage>
</organism>
<dbReference type="Proteomes" id="UP000801492">
    <property type="component" value="Unassembled WGS sequence"/>
</dbReference>